<dbReference type="RefSeq" id="XP_041217242.1">
    <property type="nucleotide sequence ID" value="XM_041376203.1"/>
</dbReference>
<organism evidence="1 2">
    <name type="scientific">Suillus fuscotomentosus</name>
    <dbReference type="NCBI Taxonomy" id="1912939"/>
    <lineage>
        <taxon>Eukaryota</taxon>
        <taxon>Fungi</taxon>
        <taxon>Dikarya</taxon>
        <taxon>Basidiomycota</taxon>
        <taxon>Agaricomycotina</taxon>
        <taxon>Agaricomycetes</taxon>
        <taxon>Agaricomycetidae</taxon>
        <taxon>Boletales</taxon>
        <taxon>Suillineae</taxon>
        <taxon>Suillaceae</taxon>
        <taxon>Suillus</taxon>
    </lineage>
</organism>
<keyword evidence="2" id="KW-1185">Reference proteome</keyword>
<comment type="caution">
    <text evidence="1">The sequence shown here is derived from an EMBL/GenBank/DDBJ whole genome shotgun (WGS) entry which is preliminary data.</text>
</comment>
<gene>
    <name evidence="1" type="ORF">F5891DRAFT_966018</name>
</gene>
<dbReference type="EMBL" id="JABBWK010000174">
    <property type="protein sequence ID" value="KAG1888923.1"/>
    <property type="molecule type" value="Genomic_DNA"/>
</dbReference>
<dbReference type="AlphaFoldDB" id="A0AAD4DPS4"/>
<dbReference type="Proteomes" id="UP001195769">
    <property type="component" value="Unassembled WGS sequence"/>
</dbReference>
<evidence type="ECO:0000313" key="1">
    <source>
        <dbReference type="EMBL" id="KAG1888923.1"/>
    </source>
</evidence>
<evidence type="ECO:0000313" key="2">
    <source>
        <dbReference type="Proteomes" id="UP001195769"/>
    </source>
</evidence>
<reference evidence="1" key="1">
    <citation type="journal article" date="2020" name="New Phytol.">
        <title>Comparative genomics reveals dynamic genome evolution in host specialist ectomycorrhizal fungi.</title>
        <authorList>
            <person name="Lofgren L.A."/>
            <person name="Nguyen N.H."/>
            <person name="Vilgalys R."/>
            <person name="Ruytinx J."/>
            <person name="Liao H.L."/>
            <person name="Branco S."/>
            <person name="Kuo A."/>
            <person name="LaButti K."/>
            <person name="Lipzen A."/>
            <person name="Andreopoulos W."/>
            <person name="Pangilinan J."/>
            <person name="Riley R."/>
            <person name="Hundley H."/>
            <person name="Na H."/>
            <person name="Barry K."/>
            <person name="Grigoriev I.V."/>
            <person name="Stajich J.E."/>
            <person name="Kennedy P.G."/>
        </authorList>
    </citation>
    <scope>NUCLEOTIDE SEQUENCE</scope>
    <source>
        <strain evidence="1">FC203</strain>
    </source>
</reference>
<protein>
    <submittedName>
        <fullName evidence="1">Uncharacterized protein</fullName>
    </submittedName>
</protein>
<accession>A0AAD4DPS4</accession>
<dbReference type="GeneID" id="64670501"/>
<sequence length="311" mass="35624">MNCLLSDLQIEICLDFTSAFYQTSRVPLVATNNTEDQAANLLQAVWVATNTAQQLQWQAQVALDQAAEADRQRLIDQENDHLLQAQRLADATVEEEEKKKNRLKHIPIPKCPRPSRASENILVSDFALRKLDKGHFVEIHYWTNKGLADARFSYRAADDEGMVPTKTSDGATAWIPANATRPSSTVVPDCSLEPLDFAQAIPRLVASLTERGWNHERVHMLAGFWGALMLHRYWSSDDPLDRCALLMYQEEQRRAWHQAIPLPDGAWDISILDDVEISRTLDRLYREDRRRKDQDFDYQVSMIQLVCLSIH</sequence>
<name>A0AAD4DPS4_9AGAM</name>
<proteinExistence type="predicted"/>